<gene>
    <name evidence="2" type="ORF">OR16_37210</name>
</gene>
<proteinExistence type="predicted"/>
<name>H1SGC7_9BURK</name>
<dbReference type="SUPFAM" id="SSF53850">
    <property type="entry name" value="Periplasmic binding protein-like II"/>
    <property type="match status" value="1"/>
</dbReference>
<reference evidence="2 3" key="1">
    <citation type="journal article" date="2012" name="J. Bacteriol.">
        <title>De Novo Genome Project of Cupriavidus basilensis OR16.</title>
        <authorList>
            <person name="Cserhati M."/>
            <person name="Kriszt B."/>
            <person name="Szoboszlay S."/>
            <person name="Toth A."/>
            <person name="Szabo I."/>
            <person name="Tancsics A."/>
            <person name="Nagy I."/>
            <person name="Horvath B."/>
            <person name="Nagy I."/>
            <person name="Kukolya J."/>
        </authorList>
    </citation>
    <scope>NUCLEOTIDE SEQUENCE [LARGE SCALE GENOMIC DNA]</scope>
    <source>
        <strain evidence="2 3">OR16</strain>
    </source>
</reference>
<dbReference type="PATRIC" id="fig|1127483.3.peg.7416"/>
<accession>H1SGC7</accession>
<organism evidence="2 3">
    <name type="scientific">Cupriavidus basilensis OR16</name>
    <dbReference type="NCBI Taxonomy" id="1127483"/>
    <lineage>
        <taxon>Bacteria</taxon>
        <taxon>Pseudomonadati</taxon>
        <taxon>Pseudomonadota</taxon>
        <taxon>Betaproteobacteria</taxon>
        <taxon>Burkholderiales</taxon>
        <taxon>Burkholderiaceae</taxon>
        <taxon>Cupriavidus</taxon>
    </lineage>
</organism>
<dbReference type="EMBL" id="AHJE01000126">
    <property type="protein sequence ID" value="EHP38465.1"/>
    <property type="molecule type" value="Genomic_DNA"/>
</dbReference>
<protein>
    <submittedName>
        <fullName evidence="2">ABC transporter substrate-binding protein</fullName>
    </submittedName>
</protein>
<evidence type="ECO:0000259" key="1">
    <source>
        <dbReference type="SMART" id="SM00062"/>
    </source>
</evidence>
<dbReference type="OrthoDB" id="8970956at2"/>
<dbReference type="InterPro" id="IPR001638">
    <property type="entry name" value="Solute-binding_3/MltF_N"/>
</dbReference>
<evidence type="ECO:0000313" key="3">
    <source>
        <dbReference type="Proteomes" id="UP000005808"/>
    </source>
</evidence>
<dbReference type="RefSeq" id="WP_006163446.1">
    <property type="nucleotide sequence ID" value="NZ_AHJE01000126.1"/>
</dbReference>
<dbReference type="Gene3D" id="3.40.190.10">
    <property type="entry name" value="Periplasmic binding protein-like II"/>
    <property type="match status" value="2"/>
</dbReference>
<comment type="caution">
    <text evidence="2">The sequence shown here is derived from an EMBL/GenBank/DDBJ whole genome shotgun (WGS) entry which is preliminary data.</text>
</comment>
<feature type="domain" description="Solute-binding protein family 3/N-terminal" evidence="1">
    <location>
        <begin position="87"/>
        <end position="301"/>
    </location>
</feature>
<dbReference type="AlphaFoldDB" id="H1SGC7"/>
<evidence type="ECO:0000313" key="2">
    <source>
        <dbReference type="EMBL" id="EHP38465.1"/>
    </source>
</evidence>
<dbReference type="Proteomes" id="UP000005808">
    <property type="component" value="Unassembled WGS sequence"/>
</dbReference>
<sequence length="315" mass="32983">MPDELWHVNGTWWLEPRPLPDGRAASALPRIAPAAPAVLRAARRAAGGIALAAGAVALPLWLFTGTSWPTRPAEPGPLLMQAKARGELVVGVHAYPRPTPPGLPLVAQPDPGEAVLATELGRALGVPVRLRHLPAGGIGSHADIDIAFGAPHGTGHARAAAVPAAATPRGTLLTLRFTPVSRLDALNGKTACVSAGSPFQPALARAGATLRSYPSPLQALLAFRRGECAAVAEDATLVARVMRLPEWRFFTAAPIVLDGEGAALTLPQPDAQSARYLAQWLARWQRDGRLARLRDAAAGDAAFNMMLVESGLICH</sequence>
<dbReference type="SMART" id="SM00062">
    <property type="entry name" value="PBPb"/>
    <property type="match status" value="1"/>
</dbReference>